<proteinExistence type="predicted"/>
<comment type="caution">
    <text evidence="1">The sequence shown here is derived from an EMBL/GenBank/DDBJ whole genome shotgun (WGS) entry which is preliminary data.</text>
</comment>
<gene>
    <name evidence="1" type="ORF">GMARGA_LOCUS14564</name>
</gene>
<dbReference type="EMBL" id="CAJVQB010009710">
    <property type="protein sequence ID" value="CAG8732880.1"/>
    <property type="molecule type" value="Genomic_DNA"/>
</dbReference>
<dbReference type="Proteomes" id="UP000789901">
    <property type="component" value="Unassembled WGS sequence"/>
</dbReference>
<reference evidence="1 2" key="1">
    <citation type="submission" date="2021-06" db="EMBL/GenBank/DDBJ databases">
        <authorList>
            <person name="Kallberg Y."/>
            <person name="Tangrot J."/>
            <person name="Rosling A."/>
        </authorList>
    </citation>
    <scope>NUCLEOTIDE SEQUENCE [LARGE SCALE GENOMIC DNA]</scope>
    <source>
        <strain evidence="1 2">120-4 pot B 10/14</strain>
    </source>
</reference>
<keyword evidence="2" id="KW-1185">Reference proteome</keyword>
<organism evidence="1 2">
    <name type="scientific">Gigaspora margarita</name>
    <dbReference type="NCBI Taxonomy" id="4874"/>
    <lineage>
        <taxon>Eukaryota</taxon>
        <taxon>Fungi</taxon>
        <taxon>Fungi incertae sedis</taxon>
        <taxon>Mucoromycota</taxon>
        <taxon>Glomeromycotina</taxon>
        <taxon>Glomeromycetes</taxon>
        <taxon>Diversisporales</taxon>
        <taxon>Gigasporaceae</taxon>
        <taxon>Gigaspora</taxon>
    </lineage>
</organism>
<evidence type="ECO:0000313" key="2">
    <source>
        <dbReference type="Proteomes" id="UP000789901"/>
    </source>
</evidence>
<name>A0ABN7V599_GIGMA</name>
<evidence type="ECO:0000313" key="1">
    <source>
        <dbReference type="EMBL" id="CAG8732880.1"/>
    </source>
</evidence>
<sequence>MTNKVRKEPMTKENVQWRKVKLWFAAANKEWLNKIYESFRITSSIEDCIPIERVMNLLKKYKLKTQQYIINQ</sequence>
<accession>A0ABN7V599</accession>
<protein>
    <submittedName>
        <fullName evidence="1">46418_t:CDS:1</fullName>
    </submittedName>
</protein>